<dbReference type="KEGG" id="mng:MNEG_15218"/>
<dbReference type="RefSeq" id="XP_013891764.1">
    <property type="nucleotide sequence ID" value="XM_014036310.1"/>
</dbReference>
<protein>
    <submittedName>
        <fullName evidence="1">Uncharacterized protein</fullName>
    </submittedName>
</protein>
<dbReference type="AlphaFoldDB" id="A0A0D2LLT1"/>
<gene>
    <name evidence="1" type="ORF">MNEG_15218</name>
</gene>
<proteinExistence type="predicted"/>
<dbReference type="Proteomes" id="UP000054498">
    <property type="component" value="Unassembled WGS sequence"/>
</dbReference>
<dbReference type="EMBL" id="KK105354">
    <property type="protein sequence ID" value="KIY92744.1"/>
    <property type="molecule type" value="Genomic_DNA"/>
</dbReference>
<dbReference type="OrthoDB" id="1185978at2759"/>
<organism evidence="1 2">
    <name type="scientific">Monoraphidium neglectum</name>
    <dbReference type="NCBI Taxonomy" id="145388"/>
    <lineage>
        <taxon>Eukaryota</taxon>
        <taxon>Viridiplantae</taxon>
        <taxon>Chlorophyta</taxon>
        <taxon>core chlorophytes</taxon>
        <taxon>Chlorophyceae</taxon>
        <taxon>CS clade</taxon>
        <taxon>Sphaeropleales</taxon>
        <taxon>Selenastraceae</taxon>
        <taxon>Monoraphidium</taxon>
    </lineage>
</organism>
<dbReference type="GeneID" id="25732857"/>
<evidence type="ECO:0000313" key="2">
    <source>
        <dbReference type="Proteomes" id="UP000054498"/>
    </source>
</evidence>
<accession>A0A0D2LLT1</accession>
<sequence>MSKATPKAGITLFSKEGDALKFVHSPTASGDVSLKHKFSNKVTLGVGFSDTTVRKIRSVPGLVLSGDLKVNNDVTLSLAHNLANKALKTGITYNTKARRAGRRLRGIGSKKSTLKLNYLTKGAVITGEVLTQVAPNKKVTVAFNRNEG</sequence>
<evidence type="ECO:0000313" key="1">
    <source>
        <dbReference type="EMBL" id="KIY92744.1"/>
    </source>
</evidence>
<reference evidence="1 2" key="1">
    <citation type="journal article" date="2013" name="BMC Genomics">
        <title>Reconstruction of the lipid metabolism for the microalga Monoraphidium neglectum from its genome sequence reveals characteristics suitable for biofuel production.</title>
        <authorList>
            <person name="Bogen C."/>
            <person name="Al-Dilaimi A."/>
            <person name="Albersmeier A."/>
            <person name="Wichmann J."/>
            <person name="Grundmann M."/>
            <person name="Rupp O."/>
            <person name="Lauersen K.J."/>
            <person name="Blifernez-Klassen O."/>
            <person name="Kalinowski J."/>
            <person name="Goesmann A."/>
            <person name="Mussgnug J.H."/>
            <person name="Kruse O."/>
        </authorList>
    </citation>
    <scope>NUCLEOTIDE SEQUENCE [LARGE SCALE GENOMIC DNA]</scope>
    <source>
        <strain evidence="1 2">SAG 48.87</strain>
    </source>
</reference>
<keyword evidence="2" id="KW-1185">Reference proteome</keyword>
<name>A0A0D2LLT1_9CHLO</name>